<feature type="domain" description="Amidohydrolase-related" evidence="2">
    <location>
        <begin position="3"/>
        <end position="223"/>
    </location>
</feature>
<keyword evidence="1" id="KW-0456">Lyase</keyword>
<gene>
    <name evidence="3" type="ORF">SAMN05421880_11323</name>
</gene>
<dbReference type="AlphaFoldDB" id="A0A1I4PYK5"/>
<keyword evidence="4" id="KW-1185">Reference proteome</keyword>
<dbReference type="InterPro" id="IPR006680">
    <property type="entry name" value="Amidohydro-rel"/>
</dbReference>
<dbReference type="EMBL" id="FOUF01000013">
    <property type="protein sequence ID" value="SFM32696.1"/>
    <property type="molecule type" value="Genomic_DNA"/>
</dbReference>
<sequence>MIIDCHCHAGMGDGLTGPWDTRAPLQDYLRRAMAAGIHRTVLFSAFHSNYAVANQQVARIVASKPERFYGFAFVHAERDRGHVHERVSIAVKRYGFVGIKVHRHDAAITREICAAARAYALPVLYDVAGEVSVCELLAQEYPDVNFIIPHLGSFADDWRAQLAMIDQLVRHPNMYADTAGVRRFDLLEQAVKRAGATKLLFGSDGPWLHPGVELAKIKALRLPPFQESLILGRNFENLISTAWRRKAITAGQRHPNVR</sequence>
<dbReference type="GO" id="GO:0016787">
    <property type="term" value="F:hydrolase activity"/>
    <property type="evidence" value="ECO:0007669"/>
    <property type="project" value="InterPro"/>
</dbReference>
<dbReference type="SUPFAM" id="SSF51556">
    <property type="entry name" value="Metallo-dependent hydrolases"/>
    <property type="match status" value="1"/>
</dbReference>
<evidence type="ECO:0000259" key="2">
    <source>
        <dbReference type="Pfam" id="PF04909"/>
    </source>
</evidence>
<evidence type="ECO:0000313" key="3">
    <source>
        <dbReference type="EMBL" id="SFM32696.1"/>
    </source>
</evidence>
<dbReference type="STRING" id="52442.SAMN05421880_11323"/>
<dbReference type="InterPro" id="IPR032465">
    <property type="entry name" value="ACMSD"/>
</dbReference>
<evidence type="ECO:0000256" key="1">
    <source>
        <dbReference type="ARBA" id="ARBA00023239"/>
    </source>
</evidence>
<dbReference type="RefSeq" id="WP_090668552.1">
    <property type="nucleotide sequence ID" value="NZ_FOUF01000013.1"/>
</dbReference>
<dbReference type="GO" id="GO:0016831">
    <property type="term" value="F:carboxy-lyase activity"/>
    <property type="evidence" value="ECO:0007669"/>
    <property type="project" value="InterPro"/>
</dbReference>
<dbReference type="InterPro" id="IPR032466">
    <property type="entry name" value="Metal_Hydrolase"/>
</dbReference>
<name>A0A1I4PYK5_9PROT</name>
<dbReference type="Gene3D" id="3.20.20.140">
    <property type="entry name" value="Metal-dependent hydrolases"/>
    <property type="match status" value="1"/>
</dbReference>
<proteinExistence type="predicted"/>
<accession>A0A1I4PYK5</accession>
<reference evidence="3 4" key="1">
    <citation type="submission" date="2016-10" db="EMBL/GenBank/DDBJ databases">
        <authorList>
            <person name="de Groot N.N."/>
        </authorList>
    </citation>
    <scope>NUCLEOTIDE SEQUENCE [LARGE SCALE GENOMIC DNA]</scope>
    <source>
        <strain evidence="3 4">Nm146</strain>
    </source>
</reference>
<organism evidence="3 4">
    <name type="scientific">Nitrosomonas nitrosa</name>
    <dbReference type="NCBI Taxonomy" id="52442"/>
    <lineage>
        <taxon>Bacteria</taxon>
        <taxon>Pseudomonadati</taxon>
        <taxon>Pseudomonadota</taxon>
        <taxon>Betaproteobacteria</taxon>
        <taxon>Nitrosomonadales</taxon>
        <taxon>Nitrosomonadaceae</taxon>
        <taxon>Nitrosomonas</taxon>
    </lineage>
</organism>
<dbReference type="PANTHER" id="PTHR21240">
    <property type="entry name" value="2-AMINO-3-CARBOXYLMUCONATE-6-SEMIALDEHYDE DECARBOXYLASE"/>
    <property type="match status" value="1"/>
</dbReference>
<protein>
    <recommendedName>
        <fullName evidence="2">Amidohydrolase-related domain-containing protein</fullName>
    </recommendedName>
</protein>
<evidence type="ECO:0000313" key="4">
    <source>
        <dbReference type="Proteomes" id="UP000199561"/>
    </source>
</evidence>
<dbReference type="Pfam" id="PF04909">
    <property type="entry name" value="Amidohydro_2"/>
    <property type="match status" value="1"/>
</dbReference>
<dbReference type="Proteomes" id="UP000199561">
    <property type="component" value="Unassembled WGS sequence"/>
</dbReference>